<organism evidence="3 4">
    <name type="scientific">Glycine soja</name>
    <name type="common">Wild soybean</name>
    <dbReference type="NCBI Taxonomy" id="3848"/>
    <lineage>
        <taxon>Eukaryota</taxon>
        <taxon>Viridiplantae</taxon>
        <taxon>Streptophyta</taxon>
        <taxon>Embryophyta</taxon>
        <taxon>Tracheophyta</taxon>
        <taxon>Spermatophyta</taxon>
        <taxon>Magnoliopsida</taxon>
        <taxon>eudicotyledons</taxon>
        <taxon>Gunneridae</taxon>
        <taxon>Pentapetalae</taxon>
        <taxon>rosids</taxon>
        <taxon>fabids</taxon>
        <taxon>Fabales</taxon>
        <taxon>Fabaceae</taxon>
        <taxon>Papilionoideae</taxon>
        <taxon>50 kb inversion clade</taxon>
        <taxon>NPAAA clade</taxon>
        <taxon>indigoferoid/millettioid clade</taxon>
        <taxon>Phaseoleae</taxon>
        <taxon>Glycine</taxon>
        <taxon>Glycine subgen. Soja</taxon>
    </lineage>
</organism>
<evidence type="ECO:0000313" key="3">
    <source>
        <dbReference type="EMBL" id="RZB57695.1"/>
    </source>
</evidence>
<gene>
    <name evidence="3" type="ORF">D0Y65_046387</name>
</gene>
<keyword evidence="1" id="KW-0520">NAD</keyword>
<protein>
    <submittedName>
        <fullName evidence="3">Disease resistance protein RPS6</fullName>
    </submittedName>
</protein>
<evidence type="ECO:0000313" key="4">
    <source>
        <dbReference type="Proteomes" id="UP000289340"/>
    </source>
</evidence>
<dbReference type="PANTHER" id="PTHR32009">
    <property type="entry name" value="TMV RESISTANCE PROTEIN N-LIKE"/>
    <property type="match status" value="1"/>
</dbReference>
<dbReference type="SMART" id="SM00255">
    <property type="entry name" value="TIR"/>
    <property type="match status" value="1"/>
</dbReference>
<dbReference type="SUPFAM" id="SSF52200">
    <property type="entry name" value="Toll/Interleukin receptor TIR domain"/>
    <property type="match status" value="1"/>
</dbReference>
<dbReference type="SMR" id="A0A445G916"/>
<dbReference type="Pfam" id="PF01582">
    <property type="entry name" value="TIR"/>
    <property type="match status" value="2"/>
</dbReference>
<keyword evidence="4" id="KW-1185">Reference proteome</keyword>
<evidence type="ECO:0000256" key="1">
    <source>
        <dbReference type="ARBA" id="ARBA00023027"/>
    </source>
</evidence>
<feature type="domain" description="TIR" evidence="2">
    <location>
        <begin position="19"/>
        <end position="136"/>
    </location>
</feature>
<proteinExistence type="predicted"/>
<accession>A0A445G916</accession>
<dbReference type="Gene3D" id="3.40.50.10140">
    <property type="entry name" value="Toll/interleukin-1 receptor homology (TIR) domain"/>
    <property type="match status" value="2"/>
</dbReference>
<dbReference type="Proteomes" id="UP000289340">
    <property type="component" value="Chromosome 17"/>
</dbReference>
<evidence type="ECO:0000259" key="2">
    <source>
        <dbReference type="SMART" id="SM00255"/>
    </source>
</evidence>
<comment type="caution">
    <text evidence="3">The sequence shown here is derived from an EMBL/GenBank/DDBJ whole genome shotgun (WGS) entry which is preliminary data.</text>
</comment>
<dbReference type="AlphaFoldDB" id="A0A445G916"/>
<dbReference type="InterPro" id="IPR035897">
    <property type="entry name" value="Toll_tir_struct_dom_sf"/>
</dbReference>
<name>A0A445G916_GLYSO</name>
<dbReference type="PANTHER" id="PTHR32009:SF159">
    <property type="entry name" value="TIR DOMAIN-CONTAINING PROTEIN"/>
    <property type="match status" value="1"/>
</dbReference>
<dbReference type="InterPro" id="IPR000157">
    <property type="entry name" value="TIR_dom"/>
</dbReference>
<reference evidence="3 4" key="1">
    <citation type="submission" date="2018-09" db="EMBL/GenBank/DDBJ databases">
        <title>A high-quality reference genome of wild soybean provides a powerful tool to mine soybean genomes.</title>
        <authorList>
            <person name="Xie M."/>
            <person name="Chung C.Y.L."/>
            <person name="Li M.-W."/>
            <person name="Wong F.-L."/>
            <person name="Chan T.-F."/>
            <person name="Lam H.-M."/>
        </authorList>
    </citation>
    <scope>NUCLEOTIDE SEQUENCE [LARGE SCALE GENOMIC DNA]</scope>
    <source>
        <strain evidence="4">cv. W05</strain>
        <tissue evidence="3">Hypocotyl of etiolated seedlings</tissue>
    </source>
</reference>
<dbReference type="EMBL" id="QZWG01000017">
    <property type="protein sequence ID" value="RZB57695.1"/>
    <property type="molecule type" value="Genomic_DNA"/>
</dbReference>
<dbReference type="GO" id="GO:0007165">
    <property type="term" value="P:signal transduction"/>
    <property type="evidence" value="ECO:0007669"/>
    <property type="project" value="InterPro"/>
</dbReference>
<sequence>MTSAVASSSNSFSMLSPKIMMFFLSFRGEDTRRNSTTSHLYEALLHKKIESYIDYQLEKGDEITLIQAIKDSAYLFSFSQRTMLPQSGQIVIPVFYNIYPSHVRKKTGSYDQAFAKHVGEPRCNKWKAALTEAANLAGWDSQTFWTDSELLKDIIGDVLRKLPTRYPNQVKGLVGIEENYKQIGSFVGIFNKPYKIPNEHQNTLRQIIKRF</sequence>